<dbReference type="CDD" id="cd00424">
    <property type="entry name" value="PolY"/>
    <property type="match status" value="1"/>
</dbReference>
<comment type="caution">
    <text evidence="7">The sequence shown here is derived from an EMBL/GenBank/DDBJ whole genome shotgun (WGS) entry which is preliminary data.</text>
</comment>
<dbReference type="PANTHER" id="PTHR11076">
    <property type="entry name" value="DNA REPAIR POLYMERASE UMUC / TRANSFERASE FAMILY MEMBER"/>
    <property type="match status" value="1"/>
</dbReference>
<reference evidence="7 8" key="1">
    <citation type="submission" date="2019-02" db="EMBL/GenBank/DDBJ databases">
        <title>Polymorphobacter sp. isolated from the lake at the Tibet of China.</title>
        <authorList>
            <person name="Li A."/>
        </authorList>
    </citation>
    <scope>NUCLEOTIDE SEQUENCE [LARGE SCALE GENOMIC DNA]</scope>
    <source>
        <strain evidence="7 8">DJ1R-1</strain>
    </source>
</reference>
<name>A0A4Y9ENR6_9SPHN</name>
<evidence type="ECO:0000313" key="7">
    <source>
        <dbReference type="EMBL" id="TFU03411.1"/>
    </source>
</evidence>
<dbReference type="Proteomes" id="UP000297737">
    <property type="component" value="Unassembled WGS sequence"/>
</dbReference>
<dbReference type="Gene3D" id="3.30.70.270">
    <property type="match status" value="1"/>
</dbReference>
<evidence type="ECO:0000256" key="1">
    <source>
        <dbReference type="ARBA" id="ARBA00010945"/>
    </source>
</evidence>
<evidence type="ECO:0000259" key="6">
    <source>
        <dbReference type="PROSITE" id="PS50173"/>
    </source>
</evidence>
<dbReference type="Pfam" id="PF00817">
    <property type="entry name" value="IMS"/>
    <property type="match status" value="1"/>
</dbReference>
<feature type="domain" description="UmuC" evidence="6">
    <location>
        <begin position="14"/>
        <end position="197"/>
    </location>
</feature>
<evidence type="ECO:0000256" key="5">
    <source>
        <dbReference type="ARBA" id="ARBA00049244"/>
    </source>
</evidence>
<comment type="catalytic activity">
    <reaction evidence="5">
        <text>DNA(n) + a 2'-deoxyribonucleoside 5'-triphosphate = DNA(n+1) + diphosphate</text>
        <dbReference type="Rhea" id="RHEA:22508"/>
        <dbReference type="Rhea" id="RHEA-COMP:17339"/>
        <dbReference type="Rhea" id="RHEA-COMP:17340"/>
        <dbReference type="ChEBI" id="CHEBI:33019"/>
        <dbReference type="ChEBI" id="CHEBI:61560"/>
        <dbReference type="ChEBI" id="CHEBI:173112"/>
        <dbReference type="EC" id="2.7.7.7"/>
    </reaction>
</comment>
<dbReference type="EMBL" id="SIHO01000002">
    <property type="protein sequence ID" value="TFU03411.1"/>
    <property type="molecule type" value="Genomic_DNA"/>
</dbReference>
<proteinExistence type="inferred from homology"/>
<accession>A0A4Y9ENR6</accession>
<dbReference type="InterPro" id="IPR017961">
    <property type="entry name" value="DNA_pol_Y-fam_little_finger"/>
</dbReference>
<dbReference type="OrthoDB" id="9808813at2"/>
<dbReference type="InterPro" id="IPR050116">
    <property type="entry name" value="DNA_polymerase-Y"/>
</dbReference>
<dbReference type="RefSeq" id="WP_135246003.1">
    <property type="nucleotide sequence ID" value="NZ_SIHO01000002.1"/>
</dbReference>
<dbReference type="GO" id="GO:0005829">
    <property type="term" value="C:cytosol"/>
    <property type="evidence" value="ECO:0007669"/>
    <property type="project" value="TreeGrafter"/>
</dbReference>
<organism evidence="7 8">
    <name type="scientific">Glacieibacterium arshaanense</name>
    <dbReference type="NCBI Taxonomy" id="2511025"/>
    <lineage>
        <taxon>Bacteria</taxon>
        <taxon>Pseudomonadati</taxon>
        <taxon>Pseudomonadota</taxon>
        <taxon>Alphaproteobacteria</taxon>
        <taxon>Sphingomonadales</taxon>
        <taxon>Sphingosinicellaceae</taxon>
        <taxon>Glacieibacterium</taxon>
    </lineage>
</organism>
<dbReference type="SUPFAM" id="SSF56672">
    <property type="entry name" value="DNA/RNA polymerases"/>
    <property type="match status" value="1"/>
</dbReference>
<dbReference type="PROSITE" id="PS50173">
    <property type="entry name" value="UMUC"/>
    <property type="match status" value="1"/>
</dbReference>
<dbReference type="Pfam" id="PF11799">
    <property type="entry name" value="IMS_C"/>
    <property type="match status" value="1"/>
</dbReference>
<dbReference type="PANTHER" id="PTHR11076:SF34">
    <property type="entry name" value="PROTEIN UMUC"/>
    <property type="match status" value="1"/>
</dbReference>
<dbReference type="EC" id="2.7.7.7" evidence="3"/>
<gene>
    <name evidence="7" type="ORF">EUV02_09565</name>
</gene>
<dbReference type="InterPro" id="IPR043502">
    <property type="entry name" value="DNA/RNA_pol_sf"/>
</dbReference>
<sequence length="431" mass="47433">MNATGSEDAKPLRWLYLDLNSYFASVEQQLDPALRGRPVVVSPVMTDSTSAIAASYEAKAFGIKTGTPIWRAKELCRDVVIVPARHGEYVRYHHEVIAEVERHVPVTAVCSIDEVACRLMDNENSVEAVTALSARIKAGLAANVGEFIKGSIGVAPNRFLAKIAADMKKPDGLTILPEAELADRLRTLKPGDIPGVGRNMEKRLAAAGIVDVARILALDPREARSVWGSVWGERLHWLLKGHDLPEIPTVTRSIGHSHVLAPDLRPPDAARLVARRLLVKAATRLRRMERSTGALVLTVRAEVPRETRSRDDKWSEGKKLLHVQDNFTLLAALDELWTQMRSEFVARRYVQVAVTLLDLVPVGATQIDLFDAEPAPRATAKRLALSEAMDRMNKRFGRDAVTVGHDARGGTKSKGPAIAFTRIPDLAEFNE</sequence>
<dbReference type="Gene3D" id="3.40.1170.60">
    <property type="match status" value="1"/>
</dbReference>
<comment type="similarity">
    <text evidence="1">Belongs to the DNA polymerase type-Y family.</text>
</comment>
<dbReference type="GO" id="GO:0042276">
    <property type="term" value="P:error-prone translesion synthesis"/>
    <property type="evidence" value="ECO:0007669"/>
    <property type="project" value="TreeGrafter"/>
</dbReference>
<comment type="subunit">
    <text evidence="2">Monomer.</text>
</comment>
<dbReference type="InterPro" id="IPR001126">
    <property type="entry name" value="UmuC"/>
</dbReference>
<dbReference type="Gene3D" id="1.10.150.20">
    <property type="entry name" value="5' to 3' exonuclease, C-terminal subdomain"/>
    <property type="match status" value="1"/>
</dbReference>
<evidence type="ECO:0000256" key="4">
    <source>
        <dbReference type="ARBA" id="ARBA00025589"/>
    </source>
</evidence>
<dbReference type="GO" id="GO:0003684">
    <property type="term" value="F:damaged DNA binding"/>
    <property type="evidence" value="ECO:0007669"/>
    <property type="project" value="InterPro"/>
</dbReference>
<dbReference type="GO" id="GO:0003887">
    <property type="term" value="F:DNA-directed DNA polymerase activity"/>
    <property type="evidence" value="ECO:0007669"/>
    <property type="project" value="TreeGrafter"/>
</dbReference>
<protein>
    <recommendedName>
        <fullName evidence="3">DNA-directed DNA polymerase</fullName>
        <ecNumber evidence="3">2.7.7.7</ecNumber>
    </recommendedName>
</protein>
<keyword evidence="8" id="KW-1185">Reference proteome</keyword>
<evidence type="ECO:0000256" key="2">
    <source>
        <dbReference type="ARBA" id="ARBA00011245"/>
    </source>
</evidence>
<dbReference type="GO" id="GO:0009432">
    <property type="term" value="P:SOS response"/>
    <property type="evidence" value="ECO:0007669"/>
    <property type="project" value="TreeGrafter"/>
</dbReference>
<evidence type="ECO:0000313" key="8">
    <source>
        <dbReference type="Proteomes" id="UP000297737"/>
    </source>
</evidence>
<dbReference type="AlphaFoldDB" id="A0A4Y9ENR6"/>
<dbReference type="InterPro" id="IPR043128">
    <property type="entry name" value="Rev_trsase/Diguanyl_cyclase"/>
</dbReference>
<dbReference type="GO" id="GO:0006281">
    <property type="term" value="P:DNA repair"/>
    <property type="evidence" value="ECO:0007669"/>
    <property type="project" value="InterPro"/>
</dbReference>
<evidence type="ECO:0000256" key="3">
    <source>
        <dbReference type="ARBA" id="ARBA00012417"/>
    </source>
</evidence>
<comment type="function">
    <text evidence="4">Poorly processive, error-prone DNA polymerase involved in untargeted mutagenesis. Copies undamaged DNA at stalled replication forks, which arise in vivo from mismatched or misaligned primer ends. These misaligned primers can be extended by PolIV. Exhibits no 3'-5' exonuclease (proofreading) activity. May be involved in translesional synthesis, in conjunction with the beta clamp from PolIII.</text>
</comment>